<name>A0A0J8UGX9_9MYCO</name>
<evidence type="ECO:0000313" key="2">
    <source>
        <dbReference type="Proteomes" id="UP000037594"/>
    </source>
</evidence>
<dbReference type="EMBL" id="LFOD01000003">
    <property type="protein sequence ID" value="KMV19650.1"/>
    <property type="molecule type" value="Genomic_DNA"/>
</dbReference>
<dbReference type="OrthoDB" id="4631245at2"/>
<organism evidence="1 2">
    <name type="scientific">Mycolicibacterium conceptionense</name>
    <dbReference type="NCBI Taxonomy" id="451644"/>
    <lineage>
        <taxon>Bacteria</taxon>
        <taxon>Bacillati</taxon>
        <taxon>Actinomycetota</taxon>
        <taxon>Actinomycetes</taxon>
        <taxon>Mycobacteriales</taxon>
        <taxon>Mycobacteriaceae</taxon>
        <taxon>Mycolicibacterium</taxon>
    </lineage>
</organism>
<protein>
    <submittedName>
        <fullName evidence="1">Uncharacterized protein</fullName>
    </submittedName>
</protein>
<dbReference type="RefSeq" id="WP_048895594.1">
    <property type="nucleotide sequence ID" value="NZ_LFOD01000003.1"/>
</dbReference>
<proteinExistence type="predicted"/>
<dbReference type="AlphaFoldDB" id="A0A0J8UGX9"/>
<accession>A0A0J8UGX9</accession>
<evidence type="ECO:0000313" key="1">
    <source>
        <dbReference type="EMBL" id="KMV19650.1"/>
    </source>
</evidence>
<dbReference type="PATRIC" id="fig|451644.5.peg.1292"/>
<sequence length="69" mass="7618">MPIIGDGVEKDLTYDDAKTILSEPGYDAYGNLRLYGVIADGETAGQIIGIKSLENLDRFGYSRIYSVER</sequence>
<dbReference type="Proteomes" id="UP000037594">
    <property type="component" value="Unassembled WGS sequence"/>
</dbReference>
<gene>
    <name evidence="1" type="ORF">ACT17_06335</name>
</gene>
<comment type="caution">
    <text evidence="1">The sequence shown here is derived from an EMBL/GenBank/DDBJ whole genome shotgun (WGS) entry which is preliminary data.</text>
</comment>
<reference evidence="1 2" key="1">
    <citation type="submission" date="2015-06" db="EMBL/GenBank/DDBJ databases">
        <title>Genome sequence of Mycobacterium conceptionense strain MLE.</title>
        <authorList>
            <person name="Greninger A.L."/>
            <person name="Cunningham G."/>
            <person name="Chiu C.Y."/>
            <person name="Miller S."/>
        </authorList>
    </citation>
    <scope>NUCLEOTIDE SEQUENCE [LARGE SCALE GENOMIC DNA]</scope>
    <source>
        <strain evidence="1 2">MLE</strain>
    </source>
</reference>